<evidence type="ECO:0000256" key="6">
    <source>
        <dbReference type="ARBA" id="ARBA00023136"/>
    </source>
</evidence>
<dbReference type="Pfam" id="PF00528">
    <property type="entry name" value="BPD_transp_1"/>
    <property type="match status" value="1"/>
</dbReference>
<feature type="transmembrane region" description="Helical" evidence="7">
    <location>
        <begin position="12"/>
        <end position="37"/>
    </location>
</feature>
<dbReference type="Proteomes" id="UP000639606">
    <property type="component" value="Unassembled WGS sequence"/>
</dbReference>
<dbReference type="InterPro" id="IPR051393">
    <property type="entry name" value="ABC_transporter_permease"/>
</dbReference>
<dbReference type="GO" id="GO:0055085">
    <property type="term" value="P:transmembrane transport"/>
    <property type="evidence" value="ECO:0007669"/>
    <property type="project" value="InterPro"/>
</dbReference>
<feature type="domain" description="ABC transmembrane type-1" evidence="8">
    <location>
        <begin position="69"/>
        <end position="286"/>
    </location>
</feature>
<dbReference type="InterPro" id="IPR000515">
    <property type="entry name" value="MetI-like"/>
</dbReference>
<organism evidence="9 10">
    <name type="scientific">Saccharothrix coeruleofusca</name>
    <dbReference type="NCBI Taxonomy" id="33919"/>
    <lineage>
        <taxon>Bacteria</taxon>
        <taxon>Bacillati</taxon>
        <taxon>Actinomycetota</taxon>
        <taxon>Actinomycetes</taxon>
        <taxon>Pseudonocardiales</taxon>
        <taxon>Pseudonocardiaceae</taxon>
        <taxon>Saccharothrix</taxon>
    </lineage>
</organism>
<keyword evidence="3" id="KW-1003">Cell membrane</keyword>
<name>A0A918EGP0_9PSEU</name>
<protein>
    <submittedName>
        <fullName evidence="9">Sugar ABC transporter permease</fullName>
    </submittedName>
</protein>
<keyword evidence="5 7" id="KW-1133">Transmembrane helix</keyword>
<feature type="transmembrane region" description="Helical" evidence="7">
    <location>
        <begin position="106"/>
        <end position="127"/>
    </location>
</feature>
<dbReference type="EMBL" id="BMRG01000023">
    <property type="protein sequence ID" value="GGP82804.1"/>
    <property type="molecule type" value="Genomic_DNA"/>
</dbReference>
<keyword evidence="2 7" id="KW-0813">Transport</keyword>
<evidence type="ECO:0000256" key="5">
    <source>
        <dbReference type="ARBA" id="ARBA00022989"/>
    </source>
</evidence>
<accession>A0A918EGP0</accession>
<proteinExistence type="inferred from homology"/>
<dbReference type="InterPro" id="IPR035906">
    <property type="entry name" value="MetI-like_sf"/>
</dbReference>
<dbReference type="PANTHER" id="PTHR30193:SF1">
    <property type="entry name" value="ABC TRANSPORTER PERMEASE PROTEIN YESP-RELATED"/>
    <property type="match status" value="1"/>
</dbReference>
<dbReference type="PANTHER" id="PTHR30193">
    <property type="entry name" value="ABC TRANSPORTER PERMEASE PROTEIN"/>
    <property type="match status" value="1"/>
</dbReference>
<keyword evidence="6 7" id="KW-0472">Membrane</keyword>
<feature type="transmembrane region" description="Helical" evidence="7">
    <location>
        <begin position="73"/>
        <end position="94"/>
    </location>
</feature>
<dbReference type="SUPFAM" id="SSF161098">
    <property type="entry name" value="MetI-like"/>
    <property type="match status" value="1"/>
</dbReference>
<sequence length="301" mass="33634">MASVSRRESRAGWLFLLPWIIGFLAFTAGPMLFSLWLSLTHYDMLKPPRFVGLENYREAVRDERVATALWNTAFYTVLHVPSQIVLALALASLMRRAGRAAGFFRTVLYLPVMTPPVALAAMFLLLLNGQNGAINEFLGWFGFTGPNWTTDPAWVKPGLVLMSLWTVGSTAVLYLAALTRVPLERYEAARLDGASPWRQFWHVTLPGISGTVYFTVVVNTIASLQVFTEAYAMFFGARDQQSKEGDAALFYVIHLFQEAFGSLRMGYASALAWGLFVVIAAVTAVQVRLSRRYVHYEGERS</sequence>
<keyword evidence="4 7" id="KW-0812">Transmembrane</keyword>
<dbReference type="Gene3D" id="1.10.3720.10">
    <property type="entry name" value="MetI-like"/>
    <property type="match status" value="1"/>
</dbReference>
<evidence type="ECO:0000256" key="4">
    <source>
        <dbReference type="ARBA" id="ARBA00022692"/>
    </source>
</evidence>
<evidence type="ECO:0000313" key="9">
    <source>
        <dbReference type="EMBL" id="GGP82804.1"/>
    </source>
</evidence>
<evidence type="ECO:0000256" key="2">
    <source>
        <dbReference type="ARBA" id="ARBA00022448"/>
    </source>
</evidence>
<comment type="similarity">
    <text evidence="7">Belongs to the binding-protein-dependent transport system permease family.</text>
</comment>
<reference evidence="9" key="2">
    <citation type="submission" date="2020-09" db="EMBL/GenBank/DDBJ databases">
        <authorList>
            <person name="Sun Q."/>
            <person name="Ohkuma M."/>
        </authorList>
    </citation>
    <scope>NUCLEOTIDE SEQUENCE</scope>
    <source>
        <strain evidence="9">JCM 3313</strain>
    </source>
</reference>
<feature type="transmembrane region" description="Helical" evidence="7">
    <location>
        <begin position="265"/>
        <end position="285"/>
    </location>
</feature>
<reference evidence="9" key="1">
    <citation type="journal article" date="2014" name="Int. J. Syst. Evol. Microbiol.">
        <title>Complete genome sequence of Corynebacterium casei LMG S-19264T (=DSM 44701T), isolated from a smear-ripened cheese.</title>
        <authorList>
            <consortium name="US DOE Joint Genome Institute (JGI-PGF)"/>
            <person name="Walter F."/>
            <person name="Albersmeier A."/>
            <person name="Kalinowski J."/>
            <person name="Ruckert C."/>
        </authorList>
    </citation>
    <scope>NUCLEOTIDE SEQUENCE</scope>
    <source>
        <strain evidence="9">JCM 3313</strain>
    </source>
</reference>
<gene>
    <name evidence="9" type="ORF">GCM10010185_66070</name>
</gene>
<comment type="caution">
    <text evidence="9">The sequence shown here is derived from an EMBL/GenBank/DDBJ whole genome shotgun (WGS) entry which is preliminary data.</text>
</comment>
<evidence type="ECO:0000259" key="8">
    <source>
        <dbReference type="PROSITE" id="PS50928"/>
    </source>
</evidence>
<feature type="transmembrane region" description="Helical" evidence="7">
    <location>
        <begin position="158"/>
        <end position="179"/>
    </location>
</feature>
<dbReference type="AlphaFoldDB" id="A0A918EGP0"/>
<dbReference type="PROSITE" id="PS50928">
    <property type="entry name" value="ABC_TM1"/>
    <property type="match status" value="1"/>
</dbReference>
<keyword evidence="10" id="KW-1185">Reference proteome</keyword>
<evidence type="ECO:0000313" key="10">
    <source>
        <dbReference type="Proteomes" id="UP000639606"/>
    </source>
</evidence>
<dbReference type="GO" id="GO:0005886">
    <property type="term" value="C:plasma membrane"/>
    <property type="evidence" value="ECO:0007669"/>
    <property type="project" value="UniProtKB-SubCell"/>
</dbReference>
<comment type="subcellular location">
    <subcellularLocation>
        <location evidence="1 7">Cell membrane</location>
        <topology evidence="1 7">Multi-pass membrane protein</topology>
    </subcellularLocation>
</comment>
<dbReference type="RefSeq" id="WP_189227267.1">
    <property type="nucleotide sequence ID" value="NZ_BMRG01000023.1"/>
</dbReference>
<evidence type="ECO:0000256" key="7">
    <source>
        <dbReference type="RuleBase" id="RU363032"/>
    </source>
</evidence>
<dbReference type="CDD" id="cd06261">
    <property type="entry name" value="TM_PBP2"/>
    <property type="match status" value="1"/>
</dbReference>
<feature type="transmembrane region" description="Helical" evidence="7">
    <location>
        <begin position="200"/>
        <end position="222"/>
    </location>
</feature>
<evidence type="ECO:0000256" key="3">
    <source>
        <dbReference type="ARBA" id="ARBA00022475"/>
    </source>
</evidence>
<evidence type="ECO:0000256" key="1">
    <source>
        <dbReference type="ARBA" id="ARBA00004651"/>
    </source>
</evidence>